<dbReference type="InterPro" id="IPR044046">
    <property type="entry name" value="E3_ligase_UBR-like_C"/>
</dbReference>
<comment type="pathway">
    <text evidence="1">Protein modification; protein ubiquitination.</text>
</comment>
<keyword evidence="2" id="KW-0472">Membrane</keyword>
<dbReference type="GO" id="GO:0005737">
    <property type="term" value="C:cytoplasm"/>
    <property type="evidence" value="ECO:0007669"/>
    <property type="project" value="TreeGrafter"/>
</dbReference>
<comment type="catalytic activity">
    <reaction evidence="1">
        <text>S-ubiquitinyl-[E2 ubiquitin-conjugating enzyme]-L-cysteine + [acceptor protein]-L-lysine = [E2 ubiquitin-conjugating enzyme]-L-cysteine + N(6)-ubiquitinyl-[acceptor protein]-L-lysine.</text>
        <dbReference type="EC" id="2.3.2.27"/>
    </reaction>
</comment>
<sequence>IIIMIIIMIIIIIMIMVIKKTTQQQPSQALEWIKVLQRHITSGKETNEQDIKREEDEKKEMDHFQCAVERMCLCILPFLRKCYILFYSSGLIQLDLDLLWSCVSVTPATLPSLLQKDPTIFQPEKVRAECDAICRALFLPTFRDYVATTFCAQHARDQDKLASLQVMQSWTHTFFERFTERQCRYIDSTKRIDSISPISLIRLPRFYDHLFKKFCKEQCNAGSVPTNSAICLYCGAFLCIQCCTRNGKGALTIHSKRCGQGKGIFLWLQLTSVLLIYEHAAILFPSLYLDSHGEEDIGMKRRNILSLSDARMHELEKLLAEGAIPNKVCQLGEHFKSNSF</sequence>
<dbReference type="Pfam" id="PF18995">
    <property type="entry name" value="PRT6_C"/>
    <property type="match status" value="1"/>
</dbReference>
<proteinExistence type="inferred from homology"/>
<keyword evidence="2" id="KW-1133">Transmembrane helix</keyword>
<keyword evidence="1" id="KW-0862">Zinc</keyword>
<dbReference type="EC" id="2.3.2.27" evidence="1"/>
<comment type="function">
    <text evidence="1">Ubiquitin ligase protein which is a component of the N-end rule pathway. Recognizes and binds to proteins bearing specific N-terminal residues that are destabilizing according to the N-end rule, leading to their ubiquitination and subsequent degradation.</text>
</comment>
<evidence type="ECO:0000256" key="1">
    <source>
        <dbReference type="RuleBase" id="RU366018"/>
    </source>
</evidence>
<dbReference type="OrthoDB" id="26387at2759"/>
<dbReference type="GO" id="GO:0000151">
    <property type="term" value="C:ubiquitin ligase complex"/>
    <property type="evidence" value="ECO:0007669"/>
    <property type="project" value="TreeGrafter"/>
</dbReference>
<gene>
    <name evidence="4" type="ORF">RFI_26975</name>
</gene>
<name>X6MAC3_RETFI</name>
<dbReference type="Proteomes" id="UP000023152">
    <property type="component" value="Unassembled WGS sequence"/>
</dbReference>
<comment type="similarity">
    <text evidence="1">Belongs to the E3 ubiquitin-protein ligase UBR1-like family.</text>
</comment>
<feature type="non-terminal residue" evidence="4">
    <location>
        <position position="1"/>
    </location>
</feature>
<organism evidence="4 5">
    <name type="scientific">Reticulomyxa filosa</name>
    <dbReference type="NCBI Taxonomy" id="46433"/>
    <lineage>
        <taxon>Eukaryota</taxon>
        <taxon>Sar</taxon>
        <taxon>Rhizaria</taxon>
        <taxon>Retaria</taxon>
        <taxon>Foraminifera</taxon>
        <taxon>Monothalamids</taxon>
        <taxon>Reticulomyxidae</taxon>
        <taxon>Reticulomyxa</taxon>
    </lineage>
</organism>
<keyword evidence="1" id="KW-0808">Transferase</keyword>
<reference evidence="4 5" key="1">
    <citation type="journal article" date="2013" name="Curr. Biol.">
        <title>The Genome of the Foraminiferan Reticulomyxa filosa.</title>
        <authorList>
            <person name="Glockner G."/>
            <person name="Hulsmann N."/>
            <person name="Schleicher M."/>
            <person name="Noegel A.A."/>
            <person name="Eichinger L."/>
            <person name="Gallinger C."/>
            <person name="Pawlowski J."/>
            <person name="Sierra R."/>
            <person name="Euteneuer U."/>
            <person name="Pillet L."/>
            <person name="Moustafa A."/>
            <person name="Platzer M."/>
            <person name="Groth M."/>
            <person name="Szafranski K."/>
            <person name="Schliwa M."/>
        </authorList>
    </citation>
    <scope>NUCLEOTIDE SEQUENCE [LARGE SCALE GENOMIC DNA]</scope>
</reference>
<evidence type="ECO:0000313" key="5">
    <source>
        <dbReference type="Proteomes" id="UP000023152"/>
    </source>
</evidence>
<dbReference type="GO" id="GO:0061630">
    <property type="term" value="F:ubiquitin protein ligase activity"/>
    <property type="evidence" value="ECO:0007669"/>
    <property type="project" value="UniProtKB-UniRule"/>
</dbReference>
<dbReference type="InterPro" id="IPR039164">
    <property type="entry name" value="UBR1-like"/>
</dbReference>
<evidence type="ECO:0000313" key="4">
    <source>
        <dbReference type="EMBL" id="ETO10402.1"/>
    </source>
</evidence>
<keyword evidence="1" id="KW-0863">Zinc-finger</keyword>
<comment type="caution">
    <text evidence="4">The sequence shown here is derived from an EMBL/GenBank/DDBJ whole genome shotgun (WGS) entry which is preliminary data.</text>
</comment>
<keyword evidence="1" id="KW-0479">Metal-binding</keyword>
<dbReference type="EMBL" id="ASPP01023491">
    <property type="protein sequence ID" value="ETO10402.1"/>
    <property type="molecule type" value="Genomic_DNA"/>
</dbReference>
<accession>X6MAC3</accession>
<evidence type="ECO:0000256" key="2">
    <source>
        <dbReference type="SAM" id="Phobius"/>
    </source>
</evidence>
<dbReference type="PANTHER" id="PTHR21497:SF24">
    <property type="entry name" value="E3 UBIQUITIN-PROTEIN LIGASE UBR1"/>
    <property type="match status" value="1"/>
</dbReference>
<keyword evidence="5" id="KW-1185">Reference proteome</keyword>
<dbReference type="UniPathway" id="UPA00143"/>
<keyword evidence="2" id="KW-0812">Transmembrane</keyword>
<protein>
    <recommendedName>
        <fullName evidence="1">E3 ubiquitin-protein ligase</fullName>
        <ecNumber evidence="1">2.3.2.27</ecNumber>
    </recommendedName>
</protein>
<evidence type="ECO:0000259" key="3">
    <source>
        <dbReference type="Pfam" id="PF18995"/>
    </source>
</evidence>
<dbReference type="GO" id="GO:0016567">
    <property type="term" value="P:protein ubiquitination"/>
    <property type="evidence" value="ECO:0007669"/>
    <property type="project" value="UniProtKB-UniRule"/>
</dbReference>
<keyword evidence="1" id="KW-0833">Ubl conjugation pathway</keyword>
<dbReference type="PANTHER" id="PTHR21497">
    <property type="entry name" value="UBIQUITIN LIGASE E3 ALPHA-RELATED"/>
    <property type="match status" value="1"/>
</dbReference>
<feature type="domain" description="E3 ubiquitin-protein ligase UBR-like C-terminal" evidence="3">
    <location>
        <begin position="23"/>
        <end position="318"/>
    </location>
</feature>
<dbReference type="AlphaFoldDB" id="X6MAC3"/>
<dbReference type="GO" id="GO:0071596">
    <property type="term" value="P:ubiquitin-dependent protein catabolic process via the N-end rule pathway"/>
    <property type="evidence" value="ECO:0007669"/>
    <property type="project" value="UniProtKB-UniRule"/>
</dbReference>
<dbReference type="GO" id="GO:0008270">
    <property type="term" value="F:zinc ion binding"/>
    <property type="evidence" value="ECO:0007669"/>
    <property type="project" value="UniProtKB-UniRule"/>
</dbReference>
<feature type="transmembrane region" description="Helical" evidence="2">
    <location>
        <begin position="6"/>
        <end position="22"/>
    </location>
</feature>